<dbReference type="InterPro" id="IPR013149">
    <property type="entry name" value="ADH-like_C"/>
</dbReference>
<protein>
    <submittedName>
        <fullName evidence="2">NADPH:quinone reductase-like Zn-dependent oxidoreductase</fullName>
    </submittedName>
</protein>
<dbReference type="Gene3D" id="3.40.50.720">
    <property type="entry name" value="NAD(P)-binding Rossmann-like Domain"/>
    <property type="match status" value="1"/>
</dbReference>
<dbReference type="GO" id="GO:0016491">
    <property type="term" value="F:oxidoreductase activity"/>
    <property type="evidence" value="ECO:0007669"/>
    <property type="project" value="InterPro"/>
</dbReference>
<dbReference type="AlphaFoldDB" id="A0A7X0UCV3"/>
<organism evidence="2 3">
    <name type="scientific">Acidovorax soli</name>
    <dbReference type="NCBI Taxonomy" id="592050"/>
    <lineage>
        <taxon>Bacteria</taxon>
        <taxon>Pseudomonadati</taxon>
        <taxon>Pseudomonadota</taxon>
        <taxon>Betaproteobacteria</taxon>
        <taxon>Burkholderiales</taxon>
        <taxon>Comamonadaceae</taxon>
        <taxon>Acidovorax</taxon>
    </lineage>
</organism>
<feature type="domain" description="Enoyl reductase (ER)" evidence="1">
    <location>
        <begin position="17"/>
        <end position="329"/>
    </location>
</feature>
<dbReference type="PANTHER" id="PTHR43677">
    <property type="entry name" value="SHORT-CHAIN DEHYDROGENASE/REDUCTASE"/>
    <property type="match status" value="1"/>
</dbReference>
<accession>A0A7X0UCV3</accession>
<evidence type="ECO:0000313" key="2">
    <source>
        <dbReference type="EMBL" id="MBB6563503.1"/>
    </source>
</evidence>
<dbReference type="InterPro" id="IPR013154">
    <property type="entry name" value="ADH-like_N"/>
</dbReference>
<dbReference type="PANTHER" id="PTHR43677:SF4">
    <property type="entry name" value="QUINONE OXIDOREDUCTASE-LIKE PROTEIN 2"/>
    <property type="match status" value="1"/>
</dbReference>
<dbReference type="Proteomes" id="UP000575083">
    <property type="component" value="Unassembled WGS sequence"/>
</dbReference>
<keyword evidence="3" id="KW-1185">Reference proteome</keyword>
<proteinExistence type="predicted"/>
<evidence type="ECO:0000259" key="1">
    <source>
        <dbReference type="SMART" id="SM00829"/>
    </source>
</evidence>
<dbReference type="SUPFAM" id="SSF50129">
    <property type="entry name" value="GroES-like"/>
    <property type="match status" value="1"/>
</dbReference>
<dbReference type="RefSeq" id="WP_184864631.1">
    <property type="nucleotide sequence ID" value="NZ_JACHLK010000020.1"/>
</dbReference>
<dbReference type="InterPro" id="IPR051397">
    <property type="entry name" value="Zn-ADH-like_protein"/>
</dbReference>
<dbReference type="EMBL" id="JACHLK010000020">
    <property type="protein sequence ID" value="MBB6563503.1"/>
    <property type="molecule type" value="Genomic_DNA"/>
</dbReference>
<dbReference type="InterPro" id="IPR020843">
    <property type="entry name" value="ER"/>
</dbReference>
<sequence length="331" mass="34069">MTIATPSRALRVLQKAEAPDTLDLQLQPQSPPAAPPGHAVVEVLAAAVNPSDVKAALGMMPHAVWPRTPGRDFAGRVVAGPKEWLGAEVWGTGGDLGVTRDGSHARYLVLPEAALARKPAAVPVAAAGTVGVPFITAWEGLRRAGLRGPGQTVVVFGANGKVGQAAIQLATRAGAAVFGVERGASRYQGHASQPVRVLDGTAPDLGDALLEATGGRGADIAYNTVGSPYFAPALHSLAVGGTQVLISTIERSVPFDILMFYRRNLQLLGVDSLKLSVVDCAAILNLLAPGFGDGSLRAFPVDPAGLVPLEEAADAYRRVIAGSSSRVVLAP</sequence>
<dbReference type="InterPro" id="IPR011032">
    <property type="entry name" value="GroES-like_sf"/>
</dbReference>
<gene>
    <name evidence="2" type="ORF">HNP48_006223</name>
</gene>
<dbReference type="Pfam" id="PF00107">
    <property type="entry name" value="ADH_zinc_N"/>
    <property type="match status" value="1"/>
</dbReference>
<dbReference type="SMART" id="SM00829">
    <property type="entry name" value="PKS_ER"/>
    <property type="match status" value="1"/>
</dbReference>
<evidence type="ECO:0000313" key="3">
    <source>
        <dbReference type="Proteomes" id="UP000575083"/>
    </source>
</evidence>
<dbReference type="Pfam" id="PF08240">
    <property type="entry name" value="ADH_N"/>
    <property type="match status" value="1"/>
</dbReference>
<dbReference type="Gene3D" id="3.90.180.10">
    <property type="entry name" value="Medium-chain alcohol dehydrogenases, catalytic domain"/>
    <property type="match status" value="1"/>
</dbReference>
<reference evidence="2 3" key="1">
    <citation type="submission" date="2020-08" db="EMBL/GenBank/DDBJ databases">
        <title>Functional genomics of gut bacteria from endangered species of beetles.</title>
        <authorList>
            <person name="Carlos-Shanley C."/>
        </authorList>
    </citation>
    <scope>NUCLEOTIDE SEQUENCE [LARGE SCALE GENOMIC DNA]</scope>
    <source>
        <strain evidence="2 3">S00198</strain>
    </source>
</reference>
<dbReference type="InterPro" id="IPR036291">
    <property type="entry name" value="NAD(P)-bd_dom_sf"/>
</dbReference>
<name>A0A7X0UCV3_9BURK</name>
<comment type="caution">
    <text evidence="2">The sequence shown here is derived from an EMBL/GenBank/DDBJ whole genome shotgun (WGS) entry which is preliminary data.</text>
</comment>
<dbReference type="SUPFAM" id="SSF51735">
    <property type="entry name" value="NAD(P)-binding Rossmann-fold domains"/>
    <property type="match status" value="1"/>
</dbReference>